<dbReference type="PANTHER" id="PTHR35908">
    <property type="entry name" value="HYPOTHETICAL FUSION PROTEIN"/>
    <property type="match status" value="1"/>
</dbReference>
<name>A0ABN3XC71_9ACTN</name>
<dbReference type="Pfam" id="PF18029">
    <property type="entry name" value="Glyoxalase_6"/>
    <property type="match status" value="1"/>
</dbReference>
<keyword evidence="3" id="KW-1185">Reference proteome</keyword>
<dbReference type="InterPro" id="IPR037523">
    <property type="entry name" value="VOC_core"/>
</dbReference>
<proteinExistence type="predicted"/>
<accession>A0ABN3XC71</accession>
<organism evidence="2 3">
    <name type="scientific">Streptomyces enissocaesilis</name>
    <dbReference type="NCBI Taxonomy" id="332589"/>
    <lineage>
        <taxon>Bacteria</taxon>
        <taxon>Bacillati</taxon>
        <taxon>Actinomycetota</taxon>
        <taxon>Actinomycetes</taxon>
        <taxon>Kitasatosporales</taxon>
        <taxon>Streptomycetaceae</taxon>
        <taxon>Streptomyces</taxon>
        <taxon>Streptomyces rochei group</taxon>
    </lineage>
</organism>
<dbReference type="CDD" id="cd06587">
    <property type="entry name" value="VOC"/>
    <property type="match status" value="1"/>
</dbReference>
<evidence type="ECO:0000313" key="3">
    <source>
        <dbReference type="Proteomes" id="UP001500403"/>
    </source>
</evidence>
<protein>
    <recommendedName>
        <fullName evidence="1">VOC domain-containing protein</fullName>
    </recommendedName>
</protein>
<dbReference type="PANTHER" id="PTHR35908:SF1">
    <property type="entry name" value="CONSERVED PROTEIN"/>
    <property type="match status" value="1"/>
</dbReference>
<evidence type="ECO:0000259" key="1">
    <source>
        <dbReference type="PROSITE" id="PS51819"/>
    </source>
</evidence>
<evidence type="ECO:0000313" key="2">
    <source>
        <dbReference type="EMBL" id="GAA2944425.1"/>
    </source>
</evidence>
<dbReference type="InterPro" id="IPR041581">
    <property type="entry name" value="Glyoxalase_6"/>
</dbReference>
<gene>
    <name evidence="2" type="ORF">GCM10010446_32110</name>
</gene>
<dbReference type="Gene3D" id="3.10.180.10">
    <property type="entry name" value="2,3-Dihydroxybiphenyl 1,2-Dioxygenase, domain 1"/>
    <property type="match status" value="1"/>
</dbReference>
<dbReference type="EMBL" id="BAAAUD010000034">
    <property type="protein sequence ID" value="GAA2944425.1"/>
    <property type="molecule type" value="Genomic_DNA"/>
</dbReference>
<dbReference type="InterPro" id="IPR029068">
    <property type="entry name" value="Glyas_Bleomycin-R_OHBP_Dase"/>
</dbReference>
<feature type="domain" description="VOC" evidence="1">
    <location>
        <begin position="145"/>
        <end position="263"/>
    </location>
</feature>
<reference evidence="2 3" key="1">
    <citation type="journal article" date="2019" name="Int. J. Syst. Evol. Microbiol.">
        <title>The Global Catalogue of Microorganisms (GCM) 10K type strain sequencing project: providing services to taxonomists for standard genome sequencing and annotation.</title>
        <authorList>
            <consortium name="The Broad Institute Genomics Platform"/>
            <consortium name="The Broad Institute Genome Sequencing Center for Infectious Disease"/>
            <person name="Wu L."/>
            <person name="Ma J."/>
        </authorList>
    </citation>
    <scope>NUCLEOTIDE SEQUENCE [LARGE SCALE GENOMIC DNA]</scope>
    <source>
        <strain evidence="2 3">JCM 9088</strain>
    </source>
</reference>
<sequence>MEPVAVGESFHGGEVRAVVGGGEQQAAVGAPAVDEHGARTALAVVAAFLRPGEVQMLAKGVQDGGPVVERQGVRGPVDVQGEDRAVRVLLLTGGLHSVAPLRSEGVTSPLPTKRWRFVRSGSAVPGRVPGWDANPSKEAGVAIAKYSLVAVDCPDPEALAGFYAAVLGGDVKRDDEDWYVLHVPGGSRIAFQRASDFRPPNWPRGDDNSQQMHFDFDVPDIEAAQEQVLALGAAPLDLDDDGGRRGFRVYADPAGHPFCLCRA</sequence>
<comment type="caution">
    <text evidence="2">The sequence shown here is derived from an EMBL/GenBank/DDBJ whole genome shotgun (WGS) entry which is preliminary data.</text>
</comment>
<dbReference type="PROSITE" id="PS51819">
    <property type="entry name" value="VOC"/>
    <property type="match status" value="1"/>
</dbReference>
<dbReference type="Proteomes" id="UP001500403">
    <property type="component" value="Unassembled WGS sequence"/>
</dbReference>
<dbReference type="SUPFAM" id="SSF54593">
    <property type="entry name" value="Glyoxalase/Bleomycin resistance protein/Dihydroxybiphenyl dioxygenase"/>
    <property type="match status" value="1"/>
</dbReference>